<keyword evidence="5" id="KW-0349">Heme</keyword>
<proteinExistence type="inferred from homology"/>
<evidence type="ECO:0000256" key="8">
    <source>
        <dbReference type="ARBA" id="ARBA00022982"/>
    </source>
</evidence>
<dbReference type="Pfam" id="PF03264">
    <property type="entry name" value="Cytochrom_NNT"/>
    <property type="match status" value="1"/>
</dbReference>
<evidence type="ECO:0000256" key="3">
    <source>
        <dbReference type="ARBA" id="ARBA00022448"/>
    </source>
</evidence>
<evidence type="ECO:0000256" key="2">
    <source>
        <dbReference type="ARBA" id="ARBA00007395"/>
    </source>
</evidence>
<evidence type="ECO:0000256" key="5">
    <source>
        <dbReference type="ARBA" id="ARBA00022617"/>
    </source>
</evidence>
<evidence type="ECO:0000256" key="9">
    <source>
        <dbReference type="ARBA" id="ARBA00022989"/>
    </source>
</evidence>
<evidence type="ECO:0000256" key="6">
    <source>
        <dbReference type="ARBA" id="ARBA00022692"/>
    </source>
</evidence>
<feature type="domain" description="NapC/NirT cytochrome c N-terminal" evidence="13">
    <location>
        <begin position="14"/>
        <end position="181"/>
    </location>
</feature>
<gene>
    <name evidence="14" type="ORF">ACG01O_01740</name>
</gene>
<name>A0ABW7GTM0_9BURK</name>
<protein>
    <submittedName>
        <fullName evidence="14">NapC/NirT family cytochrome c</fullName>
    </submittedName>
</protein>
<reference evidence="14 15" key="1">
    <citation type="submission" date="2024-08" db="EMBL/GenBank/DDBJ databases">
        <authorList>
            <person name="Lu H."/>
        </authorList>
    </citation>
    <scope>NUCLEOTIDE SEQUENCE [LARGE SCALE GENOMIC DNA]</scope>
    <source>
        <strain evidence="14 15">BYS87W</strain>
    </source>
</reference>
<keyword evidence="3" id="KW-0813">Transport</keyword>
<accession>A0ABW7GTM0</accession>
<evidence type="ECO:0000256" key="7">
    <source>
        <dbReference type="ARBA" id="ARBA00022723"/>
    </source>
</evidence>
<evidence type="ECO:0000313" key="15">
    <source>
        <dbReference type="Proteomes" id="UP001606303"/>
    </source>
</evidence>
<evidence type="ECO:0000256" key="4">
    <source>
        <dbReference type="ARBA" id="ARBA00022475"/>
    </source>
</evidence>
<dbReference type="PANTHER" id="PTHR30333">
    <property type="entry name" value="CYTOCHROME C-TYPE PROTEIN"/>
    <property type="match status" value="1"/>
</dbReference>
<keyword evidence="6 12" id="KW-0812">Transmembrane</keyword>
<keyword evidence="10" id="KW-0408">Iron</keyword>
<evidence type="ECO:0000256" key="1">
    <source>
        <dbReference type="ARBA" id="ARBA00004236"/>
    </source>
</evidence>
<keyword evidence="15" id="KW-1185">Reference proteome</keyword>
<dbReference type="Proteomes" id="UP001606303">
    <property type="component" value="Unassembled WGS sequence"/>
</dbReference>
<comment type="subcellular location">
    <subcellularLocation>
        <location evidence="1">Cell membrane</location>
    </subcellularLocation>
</comment>
<keyword evidence="4" id="KW-1003">Cell membrane</keyword>
<comment type="caution">
    <text evidence="14">The sequence shown here is derived from an EMBL/GenBank/DDBJ whole genome shotgun (WGS) entry which is preliminary data.</text>
</comment>
<dbReference type="InterPro" id="IPR036280">
    <property type="entry name" value="Multihaem_cyt_sf"/>
</dbReference>
<sequence>MKQLIHRLWAFAHTKQFWILSIAFVGGILFWGGFNTAMEWTNREAFCISCHEMEKNVFQEYRNTIHYQNRTGVRATCPDCHVPKEWGPKMIRKIQASNEVLHKILGSIDTPEKFNAKRAELAQHEWDRMKRTDSHECRNCHNFNYMDYAEQNSRASTRHQVAFTQGQTCIDCHKGIAHSLPPIAQPIGEHKAGEVTLPATTGSSAASAAQGPASH</sequence>
<organism evidence="14 15">
    <name type="scientific">Pelomonas baiyunensis</name>
    <dbReference type="NCBI Taxonomy" id="3299026"/>
    <lineage>
        <taxon>Bacteria</taxon>
        <taxon>Pseudomonadati</taxon>
        <taxon>Pseudomonadota</taxon>
        <taxon>Betaproteobacteria</taxon>
        <taxon>Burkholderiales</taxon>
        <taxon>Sphaerotilaceae</taxon>
        <taxon>Roseateles</taxon>
    </lineage>
</organism>
<comment type="similarity">
    <text evidence="2">Belongs to the NapC/NirT/NrfH family.</text>
</comment>
<evidence type="ECO:0000313" key="14">
    <source>
        <dbReference type="EMBL" id="MFG6465323.1"/>
    </source>
</evidence>
<keyword evidence="9 12" id="KW-1133">Transmembrane helix</keyword>
<dbReference type="PANTHER" id="PTHR30333:SF1">
    <property type="entry name" value="CYTOCHROME C-TYPE PROTEIN NAPC"/>
    <property type="match status" value="1"/>
</dbReference>
<keyword evidence="7" id="KW-0479">Metal-binding</keyword>
<dbReference type="SUPFAM" id="SSF48695">
    <property type="entry name" value="Multiheme cytochromes"/>
    <property type="match status" value="1"/>
</dbReference>
<dbReference type="InterPro" id="IPR005126">
    <property type="entry name" value="NapC/NirT_cyt_c_N"/>
</dbReference>
<dbReference type="Gene3D" id="1.10.3820.10">
    <property type="entry name" value="Di-heme elbow motif domain"/>
    <property type="match status" value="1"/>
</dbReference>
<evidence type="ECO:0000256" key="11">
    <source>
        <dbReference type="ARBA" id="ARBA00023136"/>
    </source>
</evidence>
<keyword evidence="11 12" id="KW-0472">Membrane</keyword>
<evidence type="ECO:0000256" key="10">
    <source>
        <dbReference type="ARBA" id="ARBA00023004"/>
    </source>
</evidence>
<dbReference type="InterPro" id="IPR038266">
    <property type="entry name" value="NapC/NirT_cytc_sf"/>
</dbReference>
<keyword evidence="8" id="KW-0249">Electron transport</keyword>
<dbReference type="RefSeq" id="WP_394380631.1">
    <property type="nucleotide sequence ID" value="NZ_JBIGIB010000001.1"/>
</dbReference>
<evidence type="ECO:0000256" key="12">
    <source>
        <dbReference type="SAM" id="Phobius"/>
    </source>
</evidence>
<dbReference type="InterPro" id="IPR051174">
    <property type="entry name" value="Cytochrome_c-type_ET"/>
</dbReference>
<dbReference type="EMBL" id="JBIGIB010000001">
    <property type="protein sequence ID" value="MFG6465323.1"/>
    <property type="molecule type" value="Genomic_DNA"/>
</dbReference>
<feature type="transmembrane region" description="Helical" evidence="12">
    <location>
        <begin position="17"/>
        <end position="34"/>
    </location>
</feature>
<evidence type="ECO:0000259" key="13">
    <source>
        <dbReference type="Pfam" id="PF03264"/>
    </source>
</evidence>